<gene>
    <name evidence="1" type="ordered locus">AM1_0907</name>
</gene>
<dbReference type="EMBL" id="CP000828">
    <property type="protein sequence ID" value="ABW25949.1"/>
    <property type="molecule type" value="Genomic_DNA"/>
</dbReference>
<dbReference type="RefSeq" id="WP_010474433.1">
    <property type="nucleotide sequence ID" value="NC_009925.1"/>
</dbReference>
<dbReference type="AlphaFoldDB" id="B0BZM3"/>
<dbReference type="Pfam" id="PF10719">
    <property type="entry name" value="ComFB"/>
    <property type="match status" value="1"/>
</dbReference>
<evidence type="ECO:0000313" key="2">
    <source>
        <dbReference type="Proteomes" id="UP000000268"/>
    </source>
</evidence>
<evidence type="ECO:0008006" key="3">
    <source>
        <dbReference type="Google" id="ProtNLM"/>
    </source>
</evidence>
<sequence>MLKAFYKAQVYKNVMEELVEEEIDRQTRNFKPETAKALNRIDVVSYALNRLPPLYASSQEGVYRQKQRGQQQFGQRLRAAVHQSLKVVAQQPTRVTTPLLPQEEVEAEMHIARMALEELADSMTDLELDG</sequence>
<dbReference type="Proteomes" id="UP000000268">
    <property type="component" value="Chromosome"/>
</dbReference>
<dbReference type="eggNOG" id="ENOG5032TXZ">
    <property type="taxonomic scope" value="Bacteria"/>
</dbReference>
<organism evidence="1 2">
    <name type="scientific">Acaryochloris marina (strain MBIC 11017)</name>
    <dbReference type="NCBI Taxonomy" id="329726"/>
    <lineage>
        <taxon>Bacteria</taxon>
        <taxon>Bacillati</taxon>
        <taxon>Cyanobacteriota</taxon>
        <taxon>Cyanophyceae</taxon>
        <taxon>Acaryochloridales</taxon>
        <taxon>Acaryochloridaceae</taxon>
        <taxon>Acaryochloris</taxon>
    </lineage>
</organism>
<proteinExistence type="predicted"/>
<name>B0BZM3_ACAM1</name>
<dbReference type="KEGG" id="amr:AM1_0907"/>
<accession>B0BZM3</accession>
<dbReference type="HOGENOM" id="CLU_1933380_0_0_3"/>
<dbReference type="OrthoDB" id="424065at2"/>
<keyword evidence="2" id="KW-1185">Reference proteome</keyword>
<dbReference type="STRING" id="329726.AM1_0907"/>
<reference evidence="1 2" key="1">
    <citation type="journal article" date="2008" name="Proc. Natl. Acad. Sci. U.S.A.">
        <title>Niche adaptation and genome expansion in the chlorophyll d-producing cyanobacterium Acaryochloris marina.</title>
        <authorList>
            <person name="Swingley W.D."/>
            <person name="Chen M."/>
            <person name="Cheung P.C."/>
            <person name="Conrad A.L."/>
            <person name="Dejesa L.C."/>
            <person name="Hao J."/>
            <person name="Honchak B.M."/>
            <person name="Karbach L.E."/>
            <person name="Kurdoglu A."/>
            <person name="Lahiri S."/>
            <person name="Mastrian S.D."/>
            <person name="Miyashita H."/>
            <person name="Page L."/>
            <person name="Ramakrishna P."/>
            <person name="Satoh S."/>
            <person name="Sattley W.M."/>
            <person name="Shimada Y."/>
            <person name="Taylor H.L."/>
            <person name="Tomo T."/>
            <person name="Tsuchiya T."/>
            <person name="Wang Z.T."/>
            <person name="Raymond J."/>
            <person name="Mimuro M."/>
            <person name="Blankenship R.E."/>
            <person name="Touchman J.W."/>
        </authorList>
    </citation>
    <scope>NUCLEOTIDE SEQUENCE [LARGE SCALE GENOMIC DNA]</scope>
    <source>
        <strain evidence="2">MBIC 11017</strain>
    </source>
</reference>
<protein>
    <recommendedName>
        <fullName evidence="3">Late competence development protein ComFB</fullName>
    </recommendedName>
</protein>
<dbReference type="InterPro" id="IPR019657">
    <property type="entry name" value="ComFB"/>
</dbReference>
<evidence type="ECO:0000313" key="1">
    <source>
        <dbReference type="EMBL" id="ABW25949.1"/>
    </source>
</evidence>